<keyword evidence="3" id="KW-1185">Reference proteome</keyword>
<protein>
    <submittedName>
        <fullName evidence="2">Uncharacterized protein</fullName>
    </submittedName>
</protein>
<evidence type="ECO:0000313" key="3">
    <source>
        <dbReference type="Proteomes" id="UP000244240"/>
    </source>
</evidence>
<sequence length="48" mass="5248">MERPEAEAAAFFSAGVAGKEVMPMTETIMLLALLVQVIHVVYVISQKK</sequence>
<dbReference type="Proteomes" id="UP000244240">
    <property type="component" value="Unassembled WGS sequence"/>
</dbReference>
<keyword evidence="1" id="KW-1133">Transmembrane helix</keyword>
<gene>
    <name evidence="2" type="ORF">C8P63_1466</name>
</gene>
<keyword evidence="1" id="KW-0812">Transmembrane</keyword>
<evidence type="ECO:0000256" key="1">
    <source>
        <dbReference type="SAM" id="Phobius"/>
    </source>
</evidence>
<comment type="caution">
    <text evidence="2">The sequence shown here is derived from an EMBL/GenBank/DDBJ whole genome shotgun (WGS) entry which is preliminary data.</text>
</comment>
<feature type="transmembrane region" description="Helical" evidence="1">
    <location>
        <begin position="28"/>
        <end position="45"/>
    </location>
</feature>
<keyword evidence="1" id="KW-0472">Membrane</keyword>
<organism evidence="2 3">
    <name type="scientific">Melghirimyces profundicolus</name>
    <dbReference type="NCBI Taxonomy" id="1242148"/>
    <lineage>
        <taxon>Bacteria</taxon>
        <taxon>Bacillati</taxon>
        <taxon>Bacillota</taxon>
        <taxon>Bacilli</taxon>
        <taxon>Bacillales</taxon>
        <taxon>Thermoactinomycetaceae</taxon>
        <taxon>Melghirimyces</taxon>
    </lineage>
</organism>
<name>A0A2T6AWU5_9BACL</name>
<accession>A0A2T6AWU5</accession>
<dbReference type="EMBL" id="QBKR01000046">
    <property type="protein sequence ID" value="PTX48297.1"/>
    <property type="molecule type" value="Genomic_DNA"/>
</dbReference>
<proteinExistence type="predicted"/>
<reference evidence="2 3" key="1">
    <citation type="submission" date="2018-04" db="EMBL/GenBank/DDBJ databases">
        <title>Genomic Encyclopedia of Archaeal and Bacterial Type Strains, Phase II (KMG-II): from individual species to whole genera.</title>
        <authorList>
            <person name="Goeker M."/>
        </authorList>
    </citation>
    <scope>NUCLEOTIDE SEQUENCE [LARGE SCALE GENOMIC DNA]</scope>
    <source>
        <strain evidence="2 3">DSM 45787</strain>
    </source>
</reference>
<dbReference type="AlphaFoldDB" id="A0A2T6AWU5"/>
<evidence type="ECO:0000313" key="2">
    <source>
        <dbReference type="EMBL" id="PTX48297.1"/>
    </source>
</evidence>